<dbReference type="PATRIC" id="fig|279058.17.peg.2236"/>
<sequence length="150" mass="16797">MKVYNLSCEQQHRFEGWFASEDDFLSQSERQQISCPVCDSLKVSKLPSAPHLNLSNSRETASVTAREQSGALSAMAPLQQQLAEMVRQVVENTEDVGERFTEEARRIHYNEVPAYGIRGTASAEQREELAEEGIDVFQLPIALPGKQSLQ</sequence>
<gene>
    <name evidence="2" type="ORF">CAter282_2085</name>
</gene>
<dbReference type="PIRSF" id="PIRSF032131">
    <property type="entry name" value="UCP032131"/>
    <property type="match status" value="1"/>
</dbReference>
<evidence type="ECO:0000313" key="2">
    <source>
        <dbReference type="EMBL" id="AMP09843.1"/>
    </source>
</evidence>
<dbReference type="RefSeq" id="WP_061533268.1">
    <property type="nucleotide sequence ID" value="NZ_CP013233.1"/>
</dbReference>
<dbReference type="Pfam" id="PF06676">
    <property type="entry name" value="DUF1178"/>
    <property type="match status" value="1"/>
</dbReference>
<accession>A0A127QII4</accession>
<feature type="compositionally biased region" description="Polar residues" evidence="1">
    <location>
        <begin position="53"/>
        <end position="68"/>
    </location>
</feature>
<organism evidence="2 3">
    <name type="scientific">Collimonas arenae</name>
    <dbReference type="NCBI Taxonomy" id="279058"/>
    <lineage>
        <taxon>Bacteria</taxon>
        <taxon>Pseudomonadati</taxon>
        <taxon>Pseudomonadota</taxon>
        <taxon>Betaproteobacteria</taxon>
        <taxon>Burkholderiales</taxon>
        <taxon>Oxalobacteraceae</taxon>
        <taxon>Collimonas</taxon>
    </lineage>
</organism>
<protein>
    <recommendedName>
        <fullName evidence="4">DUF1178 family protein</fullName>
    </recommendedName>
</protein>
<proteinExistence type="predicted"/>
<reference evidence="2 3" key="1">
    <citation type="submission" date="2015-11" db="EMBL/GenBank/DDBJ databases">
        <title>Exploring the genomic traits of fungus-feeding bacterial genus Collimonas.</title>
        <authorList>
            <person name="Song C."/>
            <person name="Schmidt R."/>
            <person name="de Jager V."/>
            <person name="Krzyzanowska D."/>
            <person name="Jongedijk E."/>
            <person name="Cankar K."/>
            <person name="Beekwilder J."/>
            <person name="van Veen A."/>
            <person name="de Boer W."/>
            <person name="van Veen J.A."/>
            <person name="Garbeva P."/>
        </authorList>
    </citation>
    <scope>NUCLEOTIDE SEQUENCE [LARGE SCALE GENOMIC DNA]</scope>
    <source>
        <strain evidence="2 3">Ter282</strain>
    </source>
</reference>
<evidence type="ECO:0008006" key="4">
    <source>
        <dbReference type="Google" id="ProtNLM"/>
    </source>
</evidence>
<dbReference type="InterPro" id="IPR009562">
    <property type="entry name" value="DUF1178"/>
</dbReference>
<dbReference type="EMBL" id="CP013235">
    <property type="protein sequence ID" value="AMP09843.1"/>
    <property type="molecule type" value="Genomic_DNA"/>
</dbReference>
<dbReference type="Proteomes" id="UP000071778">
    <property type="component" value="Chromosome"/>
</dbReference>
<evidence type="ECO:0000256" key="1">
    <source>
        <dbReference type="SAM" id="MobiDB-lite"/>
    </source>
</evidence>
<name>A0A127QII4_9BURK</name>
<evidence type="ECO:0000313" key="3">
    <source>
        <dbReference type="Proteomes" id="UP000071778"/>
    </source>
</evidence>
<dbReference type="AlphaFoldDB" id="A0A127QII4"/>
<dbReference type="OrthoDB" id="5295943at2"/>
<keyword evidence="3" id="KW-1185">Reference proteome</keyword>
<feature type="region of interest" description="Disordered" evidence="1">
    <location>
        <begin position="49"/>
        <end position="68"/>
    </location>
</feature>